<protein>
    <submittedName>
        <fullName evidence="1">Uncharacterized protein</fullName>
    </submittedName>
</protein>
<sequence length="298" mass="32131">MAPNVGRGCFLCGSKDHDDCELDLDELTIIGEKIGLSGDALRAWLDEEKAKEREARREEAEREARARETELALAREVAALEERNHQLRIRLLEAQNAARARASVRVESVSFMDPGTWISDELKEAERSFLSVRQNTSQSGIDFGASGRQDTVNRGTVVLLGSSTKGTILSCPDNGGERRDENPQRVNVHSSSWLPPVAVTCSAAMGDCPKPKSEITFSDSLLVQRYATSNDVNIVEGSTSHFHQDPGSAALPRIVTGCNFPVAGLVSDASGKSKQDGDSTPVRSNGIPVAENLTGGRA</sequence>
<organism evidence="1 2">
    <name type="scientific">Hyalomma asiaticum</name>
    <name type="common">Tick</name>
    <dbReference type="NCBI Taxonomy" id="266040"/>
    <lineage>
        <taxon>Eukaryota</taxon>
        <taxon>Metazoa</taxon>
        <taxon>Ecdysozoa</taxon>
        <taxon>Arthropoda</taxon>
        <taxon>Chelicerata</taxon>
        <taxon>Arachnida</taxon>
        <taxon>Acari</taxon>
        <taxon>Parasitiformes</taxon>
        <taxon>Ixodida</taxon>
        <taxon>Ixodoidea</taxon>
        <taxon>Ixodidae</taxon>
        <taxon>Hyalomminae</taxon>
        <taxon>Hyalomma</taxon>
    </lineage>
</organism>
<keyword evidence="2" id="KW-1185">Reference proteome</keyword>
<gene>
    <name evidence="1" type="ORF">HPB50_013916</name>
</gene>
<comment type="caution">
    <text evidence="1">The sequence shown here is derived from an EMBL/GenBank/DDBJ whole genome shotgun (WGS) entry which is preliminary data.</text>
</comment>
<evidence type="ECO:0000313" key="2">
    <source>
        <dbReference type="Proteomes" id="UP000821845"/>
    </source>
</evidence>
<dbReference type="Proteomes" id="UP000821845">
    <property type="component" value="Chromosome 5"/>
</dbReference>
<dbReference type="EMBL" id="CM023485">
    <property type="protein sequence ID" value="KAH6930454.1"/>
    <property type="molecule type" value="Genomic_DNA"/>
</dbReference>
<accession>A0ACB7S9L5</accession>
<reference evidence="1" key="1">
    <citation type="submission" date="2020-05" db="EMBL/GenBank/DDBJ databases">
        <title>Large-scale comparative analyses of tick genomes elucidate their genetic diversity and vector capacities.</title>
        <authorList>
            <person name="Jia N."/>
            <person name="Wang J."/>
            <person name="Shi W."/>
            <person name="Du L."/>
            <person name="Sun Y."/>
            <person name="Zhan W."/>
            <person name="Jiang J."/>
            <person name="Wang Q."/>
            <person name="Zhang B."/>
            <person name="Ji P."/>
            <person name="Sakyi L.B."/>
            <person name="Cui X."/>
            <person name="Yuan T."/>
            <person name="Jiang B."/>
            <person name="Yang W."/>
            <person name="Lam T.T.-Y."/>
            <person name="Chang Q."/>
            <person name="Ding S."/>
            <person name="Wang X."/>
            <person name="Zhu J."/>
            <person name="Ruan X."/>
            <person name="Zhao L."/>
            <person name="Wei J."/>
            <person name="Que T."/>
            <person name="Du C."/>
            <person name="Cheng J."/>
            <person name="Dai P."/>
            <person name="Han X."/>
            <person name="Huang E."/>
            <person name="Gao Y."/>
            <person name="Liu J."/>
            <person name="Shao H."/>
            <person name="Ye R."/>
            <person name="Li L."/>
            <person name="Wei W."/>
            <person name="Wang X."/>
            <person name="Wang C."/>
            <person name="Yang T."/>
            <person name="Huo Q."/>
            <person name="Li W."/>
            <person name="Guo W."/>
            <person name="Chen H."/>
            <person name="Zhou L."/>
            <person name="Ni X."/>
            <person name="Tian J."/>
            <person name="Zhou Y."/>
            <person name="Sheng Y."/>
            <person name="Liu T."/>
            <person name="Pan Y."/>
            <person name="Xia L."/>
            <person name="Li J."/>
            <person name="Zhao F."/>
            <person name="Cao W."/>
        </authorList>
    </citation>
    <scope>NUCLEOTIDE SEQUENCE</scope>
    <source>
        <strain evidence="1">Hyas-2018</strain>
    </source>
</reference>
<name>A0ACB7S9L5_HYAAI</name>
<evidence type="ECO:0000313" key="1">
    <source>
        <dbReference type="EMBL" id="KAH6930454.1"/>
    </source>
</evidence>
<proteinExistence type="predicted"/>